<keyword evidence="4" id="KW-1185">Reference proteome</keyword>
<protein>
    <submittedName>
        <fullName evidence="3">Class IV sam-binding methyltransferase-related protein</fullName>
    </submittedName>
</protein>
<dbReference type="InterPro" id="IPR029028">
    <property type="entry name" value="Alpha/beta_knot_MTases"/>
</dbReference>
<evidence type="ECO:0000256" key="1">
    <source>
        <dbReference type="ARBA" id="ARBA00009841"/>
    </source>
</evidence>
<feature type="compositionally biased region" description="Polar residues" evidence="2">
    <location>
        <begin position="1"/>
        <end position="11"/>
    </location>
</feature>
<keyword evidence="3" id="KW-0489">Methyltransferase</keyword>
<dbReference type="InterPro" id="IPR029026">
    <property type="entry name" value="tRNA_m1G_MTases_N"/>
</dbReference>
<name>A0AAD8LH09_BABGI</name>
<accession>A0AAD8LH09</accession>
<keyword evidence="3" id="KW-0808">Transferase</keyword>
<feature type="compositionally biased region" description="Basic residues" evidence="2">
    <location>
        <begin position="22"/>
        <end position="32"/>
    </location>
</feature>
<feature type="region of interest" description="Disordered" evidence="2">
    <location>
        <begin position="1"/>
        <end position="45"/>
    </location>
</feature>
<comment type="similarity">
    <text evidence="1">Belongs to the class IV-like SAM-binding methyltransferase superfamily.</text>
</comment>
<comment type="caution">
    <text evidence="3">The sequence shown here is derived from an EMBL/GenBank/DDBJ whole genome shotgun (WGS) entry which is preliminary data.</text>
</comment>
<dbReference type="PANTHER" id="PTHR12150">
    <property type="entry name" value="CLASS IV SAM-BINDING METHYLTRANSFERASE-RELATED"/>
    <property type="match status" value="1"/>
</dbReference>
<dbReference type="GO" id="GO:0032259">
    <property type="term" value="P:methylation"/>
    <property type="evidence" value="ECO:0007669"/>
    <property type="project" value="UniProtKB-KW"/>
</dbReference>
<organism evidence="3 4">
    <name type="scientific">Babesia gibsoni</name>
    <dbReference type="NCBI Taxonomy" id="33632"/>
    <lineage>
        <taxon>Eukaryota</taxon>
        <taxon>Sar</taxon>
        <taxon>Alveolata</taxon>
        <taxon>Apicomplexa</taxon>
        <taxon>Aconoidasida</taxon>
        <taxon>Piroplasmida</taxon>
        <taxon>Babesiidae</taxon>
        <taxon>Babesia</taxon>
    </lineage>
</organism>
<evidence type="ECO:0000313" key="4">
    <source>
        <dbReference type="Proteomes" id="UP001230268"/>
    </source>
</evidence>
<reference evidence="3" key="1">
    <citation type="submission" date="2023-08" db="EMBL/GenBank/DDBJ databases">
        <title>Draft sequence of the Babesia gibsoni genome.</title>
        <authorList>
            <person name="Yamagishi J.Y."/>
            <person name="Xuan X.X."/>
        </authorList>
    </citation>
    <scope>NUCLEOTIDE SEQUENCE</scope>
    <source>
        <strain evidence="3">Azabu</strain>
    </source>
</reference>
<dbReference type="Pfam" id="PF02598">
    <property type="entry name" value="Methyltrn_RNA_3"/>
    <property type="match status" value="1"/>
</dbReference>
<dbReference type="GO" id="GO:0008168">
    <property type="term" value="F:methyltransferase activity"/>
    <property type="evidence" value="ECO:0007669"/>
    <property type="project" value="UniProtKB-KW"/>
</dbReference>
<dbReference type="PANTHER" id="PTHR12150:SF13">
    <property type="entry name" value="METHYLTRANSFERASE C9ORF114-RELATED"/>
    <property type="match status" value="1"/>
</dbReference>
<dbReference type="InterPro" id="IPR003750">
    <property type="entry name" value="Put_MeTrfase-C9orf114-like"/>
</dbReference>
<dbReference type="CDD" id="cd18086">
    <property type="entry name" value="HsC9orf114-like"/>
    <property type="match status" value="1"/>
</dbReference>
<dbReference type="Gene3D" id="3.40.1280.10">
    <property type="match status" value="2"/>
</dbReference>
<gene>
    <name evidence="3" type="ORF">BgAZ_400640</name>
</gene>
<dbReference type="AlphaFoldDB" id="A0AAD8LH09"/>
<dbReference type="EMBL" id="JAVEPI010000004">
    <property type="protein sequence ID" value="KAK1442034.1"/>
    <property type="molecule type" value="Genomic_DNA"/>
</dbReference>
<dbReference type="Proteomes" id="UP001230268">
    <property type="component" value="Unassembled WGS sequence"/>
</dbReference>
<evidence type="ECO:0000256" key="2">
    <source>
        <dbReference type="SAM" id="MobiDB-lite"/>
    </source>
</evidence>
<dbReference type="SUPFAM" id="SSF75217">
    <property type="entry name" value="alpha/beta knot"/>
    <property type="match status" value="2"/>
</dbReference>
<evidence type="ECO:0000313" key="3">
    <source>
        <dbReference type="EMBL" id="KAK1442034.1"/>
    </source>
</evidence>
<proteinExistence type="inferred from homology"/>
<sequence>MEDSLSVNVVRSNKRPKENKKGKDRRAAKKVKSPASDPPKRENRDEDIDIVQLLKEIPQRIPFQGKPTKTTFSVALPVSLIQNIQTDELRAYVIGGIARTLTIYGIHEVVLYNDMGEEGYSWQQYFAINLRFLETPQYLRRYMFPLIEELRHTGLQNPLDAPHHLRANEWLPYREGVIQLRPKGEASLGNRVDVFAECGLFGKIKILNPKSLMDLYGAELYCLEYDEEVYQRVTIRLDPSSLNICKKRWREQKAGLSSYGEVSLSGKIVQPDEPQRLAGLYWGYVVREVESYEAAFDGCPFNEEGIYDYKVGTSERGDLYPKEVTVPRFKNFLMVLGPISGLESIVEDPRARVDAYVNFCHNQRSRTIRTEEALTICLSQFFAHYSL</sequence>